<reference evidence="2 3" key="1">
    <citation type="submission" date="2019-03" db="EMBL/GenBank/DDBJ databases">
        <title>Genomic Encyclopedia of Type Strains, Phase IV (KMG-V): Genome sequencing to study the core and pangenomes of soil and plant-associated prokaryotes.</title>
        <authorList>
            <person name="Whitman W."/>
        </authorList>
    </citation>
    <scope>NUCLEOTIDE SEQUENCE [LARGE SCALE GENOMIC DNA]</scope>
    <source>
        <strain evidence="2 3">Gr42</strain>
    </source>
</reference>
<evidence type="ECO:0000313" key="3">
    <source>
        <dbReference type="Proteomes" id="UP000295547"/>
    </source>
</evidence>
<organism evidence="2 3">
    <name type="scientific">Rhizobium azibense</name>
    <dbReference type="NCBI Taxonomy" id="1136135"/>
    <lineage>
        <taxon>Bacteria</taxon>
        <taxon>Pseudomonadati</taxon>
        <taxon>Pseudomonadota</taxon>
        <taxon>Alphaproteobacteria</taxon>
        <taxon>Hyphomicrobiales</taxon>
        <taxon>Rhizobiaceae</taxon>
        <taxon>Rhizobium/Agrobacterium group</taxon>
        <taxon>Rhizobium</taxon>
    </lineage>
</organism>
<keyword evidence="3" id="KW-1185">Reference proteome</keyword>
<proteinExistence type="predicted"/>
<gene>
    <name evidence="2" type="ORF">EV130_104330</name>
</gene>
<comment type="caution">
    <text evidence="2">The sequence shown here is derived from an EMBL/GenBank/DDBJ whole genome shotgun (WGS) entry which is preliminary data.</text>
</comment>
<name>A0A4R3QW90_9HYPH</name>
<evidence type="ECO:0000256" key="1">
    <source>
        <dbReference type="SAM" id="MobiDB-lite"/>
    </source>
</evidence>
<sequence>MPPQYSPGLLAGTSTNNQTPHVFYPRCLHFRSEFAEVLFKILAISNSITTPPLTHIDHHLSTGEGFREPFAGEGVDASAGRGGDHFVTRFAQESDGARPNQSAAADNDDF</sequence>
<evidence type="ECO:0000313" key="2">
    <source>
        <dbReference type="EMBL" id="TCU26718.1"/>
    </source>
</evidence>
<protein>
    <submittedName>
        <fullName evidence="2">Uncharacterized protein</fullName>
    </submittedName>
</protein>
<dbReference type="AlphaFoldDB" id="A0A4R3QW90"/>
<dbReference type="EMBL" id="SMBJ01000004">
    <property type="protein sequence ID" value="TCU26718.1"/>
    <property type="molecule type" value="Genomic_DNA"/>
</dbReference>
<dbReference type="Proteomes" id="UP000295547">
    <property type="component" value="Unassembled WGS sequence"/>
</dbReference>
<feature type="region of interest" description="Disordered" evidence="1">
    <location>
        <begin position="64"/>
        <end position="110"/>
    </location>
</feature>
<accession>A0A4R3QW90</accession>